<comment type="caution">
    <text evidence="1">The sequence shown here is derived from an EMBL/GenBank/DDBJ whole genome shotgun (WGS) entry which is preliminary data.</text>
</comment>
<accession>A0ABV8Q1S1</accession>
<evidence type="ECO:0000313" key="1">
    <source>
        <dbReference type="EMBL" id="MFC4232871.1"/>
    </source>
</evidence>
<evidence type="ECO:0000313" key="2">
    <source>
        <dbReference type="Proteomes" id="UP001595906"/>
    </source>
</evidence>
<name>A0ABV8Q1S1_9BACT</name>
<gene>
    <name evidence="1" type="ORF">ACFOW1_13295</name>
</gene>
<evidence type="ECO:0008006" key="3">
    <source>
        <dbReference type="Google" id="ProtNLM"/>
    </source>
</evidence>
<dbReference type="Proteomes" id="UP001595906">
    <property type="component" value="Unassembled WGS sequence"/>
</dbReference>
<reference evidence="2" key="1">
    <citation type="journal article" date="2019" name="Int. J. Syst. Evol. Microbiol.">
        <title>The Global Catalogue of Microorganisms (GCM) 10K type strain sequencing project: providing services to taxonomists for standard genome sequencing and annotation.</title>
        <authorList>
            <consortium name="The Broad Institute Genomics Platform"/>
            <consortium name="The Broad Institute Genome Sequencing Center for Infectious Disease"/>
            <person name="Wu L."/>
            <person name="Ma J."/>
        </authorList>
    </citation>
    <scope>NUCLEOTIDE SEQUENCE [LARGE SCALE GENOMIC DNA]</scope>
    <source>
        <strain evidence="2">CECT 8010</strain>
    </source>
</reference>
<dbReference type="EMBL" id="JBHSDC010000027">
    <property type="protein sequence ID" value="MFC4232871.1"/>
    <property type="molecule type" value="Genomic_DNA"/>
</dbReference>
<sequence>MAMQLLSCSKQTETLNLIAAKDLYPLQVGKTFTYRLDSTVVTTFGASLQQFYYLAKDSVESSFLDNQGRQSYRIFRYLTDTLASAPYQYAATYYAVIDSNKIEYVDNNLRFITLVNPVSENTTWSGNSYINTTTNAANYFLNNWQYQYQNVGAAYTVKKGNMNNTVTVLQQDESSSPTFNPNFYYNKTYSVEVYAKGIGLIYKDFLHYTYQVTPSKYYETGSYGIRLNLVDYK</sequence>
<protein>
    <recommendedName>
        <fullName evidence="3">DUF4397 domain-containing protein</fullName>
    </recommendedName>
</protein>
<keyword evidence="2" id="KW-1185">Reference proteome</keyword>
<proteinExistence type="predicted"/>
<organism evidence="1 2">
    <name type="scientific">Parasediminibacterium paludis</name>
    <dbReference type="NCBI Taxonomy" id="908966"/>
    <lineage>
        <taxon>Bacteria</taxon>
        <taxon>Pseudomonadati</taxon>
        <taxon>Bacteroidota</taxon>
        <taxon>Chitinophagia</taxon>
        <taxon>Chitinophagales</taxon>
        <taxon>Chitinophagaceae</taxon>
        <taxon>Parasediminibacterium</taxon>
    </lineage>
</organism>